<reference evidence="9 11" key="2">
    <citation type="journal article" date="2017" name="Nat. Microbiol.">
        <title>Natural product diversity associated with the nematode symbionts Photorhabdus and Xenorhabdus.</title>
        <authorList>
            <person name="Tobias N.J."/>
            <person name="Wolff H."/>
            <person name="Djahanschiri B."/>
            <person name="Grundmann F."/>
            <person name="Kronenwerth M."/>
            <person name="Shi Y.M."/>
            <person name="Simonyi S."/>
            <person name="Grun P."/>
            <person name="Shapiro-Ilan D."/>
            <person name="Pidot S.J."/>
            <person name="Stinear T.P."/>
            <person name="Ebersberger I."/>
            <person name="Bode H.B."/>
        </authorList>
    </citation>
    <scope>NUCLEOTIDE SEQUENCE [LARGE SCALE GENOMIC DNA]</scope>
    <source>
        <strain evidence="9 11">DSM 17903</strain>
    </source>
</reference>
<evidence type="ECO:0000313" key="11">
    <source>
        <dbReference type="Proteomes" id="UP000225433"/>
    </source>
</evidence>
<dbReference type="Gene3D" id="1.10.150.130">
    <property type="match status" value="1"/>
</dbReference>
<dbReference type="InterPro" id="IPR050090">
    <property type="entry name" value="Tyrosine_recombinase_XerCD"/>
</dbReference>
<dbReference type="OrthoDB" id="9795573at2"/>
<keyword evidence="2" id="KW-0229">DNA integration</keyword>
<keyword evidence="4" id="KW-0233">DNA recombination</keyword>
<gene>
    <name evidence="6" type="ORF">A9255_04925</name>
    <name evidence="9" type="ORF">Xhom_03764</name>
    <name evidence="8" type="ORF">Xhom_03851</name>
    <name evidence="7" type="ORF">Xhom_04658</name>
</gene>
<dbReference type="EMBL" id="NJAI01000006">
    <property type="protein sequence ID" value="PHM53763.1"/>
    <property type="molecule type" value="Genomic_DNA"/>
</dbReference>
<evidence type="ECO:0000313" key="10">
    <source>
        <dbReference type="Proteomes" id="UP000094600"/>
    </source>
</evidence>
<protein>
    <submittedName>
        <fullName evidence="6 9">Integrase</fullName>
    </submittedName>
</protein>
<dbReference type="GO" id="GO:0006310">
    <property type="term" value="P:DNA recombination"/>
    <property type="evidence" value="ECO:0007669"/>
    <property type="project" value="UniProtKB-KW"/>
</dbReference>
<evidence type="ECO:0000313" key="7">
    <source>
        <dbReference type="EMBL" id="PHM52009.1"/>
    </source>
</evidence>
<evidence type="ECO:0000313" key="8">
    <source>
        <dbReference type="EMBL" id="PHM52969.1"/>
    </source>
</evidence>
<dbReference type="AlphaFoldDB" id="A0A2G0Q3F6"/>
<proteinExistence type="inferred from homology"/>
<reference evidence="6 10" key="1">
    <citation type="submission" date="2016-06" db="EMBL/GenBank/DDBJ databases">
        <title>Bacterial characters and pathogenicity of Xenorhabdus hominickii from an entomopathogenic nematode, Steinernema monticolum.</title>
        <authorList>
            <person name="Park Y."/>
            <person name="Kim Y."/>
        </authorList>
    </citation>
    <scope>NUCLEOTIDE SEQUENCE [LARGE SCALE GENOMIC DNA]</scope>
    <source>
        <strain evidence="6 10">ANU1</strain>
    </source>
</reference>
<dbReference type="EMBL" id="NJAI01000011">
    <property type="protein sequence ID" value="PHM52009.1"/>
    <property type="molecule type" value="Genomic_DNA"/>
</dbReference>
<dbReference type="Proteomes" id="UP000094600">
    <property type="component" value="Chromosome"/>
</dbReference>
<dbReference type="PANTHER" id="PTHR30349:SF64">
    <property type="entry name" value="PROPHAGE INTEGRASE INTD-RELATED"/>
    <property type="match status" value="1"/>
</dbReference>
<dbReference type="KEGG" id="xho:A9255_04925"/>
<evidence type="ECO:0000256" key="4">
    <source>
        <dbReference type="ARBA" id="ARBA00023172"/>
    </source>
</evidence>
<dbReference type="InterPro" id="IPR010998">
    <property type="entry name" value="Integrase_recombinase_N"/>
</dbReference>
<dbReference type="GO" id="GO:0015074">
    <property type="term" value="P:DNA integration"/>
    <property type="evidence" value="ECO:0007669"/>
    <property type="project" value="UniProtKB-KW"/>
</dbReference>
<comment type="similarity">
    <text evidence="1">Belongs to the 'phage' integrase family.</text>
</comment>
<name>A0A2G0Q3F6_XENHO</name>
<dbReference type="GO" id="GO:0003677">
    <property type="term" value="F:DNA binding"/>
    <property type="evidence" value="ECO:0007669"/>
    <property type="project" value="UniProtKB-KW"/>
</dbReference>
<dbReference type="SUPFAM" id="SSF56349">
    <property type="entry name" value="DNA breaking-rejoining enzymes"/>
    <property type="match status" value="1"/>
</dbReference>
<dbReference type="EMBL" id="NJAI01000007">
    <property type="protein sequence ID" value="PHM52969.1"/>
    <property type="molecule type" value="Genomic_DNA"/>
</dbReference>
<dbReference type="InterPro" id="IPR011010">
    <property type="entry name" value="DNA_brk_join_enz"/>
</dbReference>
<evidence type="ECO:0000259" key="5">
    <source>
        <dbReference type="PROSITE" id="PS51898"/>
    </source>
</evidence>
<dbReference type="Gene3D" id="1.10.443.10">
    <property type="entry name" value="Intergrase catalytic core"/>
    <property type="match status" value="1"/>
</dbReference>
<feature type="domain" description="Tyr recombinase" evidence="5">
    <location>
        <begin position="147"/>
        <end position="333"/>
    </location>
</feature>
<sequence>MNHQNKNNHENDDDDKKSLIVLTGSQQDQRMVTSLSIPGKQIYDNPAIAYLVSLGSKRSRQTMKSFLNIVAKMLGYQNVQDCTWSALRRHHVQAIMEMLSDSGKAPATINTYLSALKGVALEAWSMKQLDTDNFQHIKQVRSVRGNRLPKGRALERYEIKNLFFTCENDISTKGLRDAAIIGVLVGCGLRRSEIVSLDMKNIIRREQALRVMGKGNKERLSYMPEGTWERLNRWVDEVRGDHPGPLFTRIRRHDDVTDNRLSDQAIYHILEIRRIESGLEKFAPHDLRRTFASVMLDNGEDIVTVKDAMGHSSITTTQKYDRRGDERLRNAARNLDF</sequence>
<dbReference type="STRING" id="351679.A9255_04925"/>
<dbReference type="InterPro" id="IPR004107">
    <property type="entry name" value="Integrase_SAM-like_N"/>
</dbReference>
<evidence type="ECO:0000256" key="3">
    <source>
        <dbReference type="ARBA" id="ARBA00023125"/>
    </source>
</evidence>
<dbReference type="Proteomes" id="UP000225433">
    <property type="component" value="Unassembled WGS sequence"/>
</dbReference>
<keyword evidence="3" id="KW-0238">DNA-binding</keyword>
<dbReference type="EMBL" id="CP016176">
    <property type="protein sequence ID" value="AOM39972.1"/>
    <property type="molecule type" value="Genomic_DNA"/>
</dbReference>
<dbReference type="InterPro" id="IPR013762">
    <property type="entry name" value="Integrase-like_cat_sf"/>
</dbReference>
<dbReference type="InterPro" id="IPR002104">
    <property type="entry name" value="Integrase_catalytic"/>
</dbReference>
<dbReference type="Pfam" id="PF02899">
    <property type="entry name" value="Phage_int_SAM_1"/>
    <property type="match status" value="1"/>
</dbReference>
<evidence type="ECO:0000256" key="1">
    <source>
        <dbReference type="ARBA" id="ARBA00008857"/>
    </source>
</evidence>
<accession>A0A2G0Q3F6</accession>
<keyword evidence="10" id="KW-1185">Reference proteome</keyword>
<evidence type="ECO:0000313" key="9">
    <source>
        <dbReference type="EMBL" id="PHM53763.1"/>
    </source>
</evidence>
<evidence type="ECO:0000313" key="6">
    <source>
        <dbReference type="EMBL" id="AOM39972.1"/>
    </source>
</evidence>
<organism evidence="9 11">
    <name type="scientific">Xenorhabdus hominickii</name>
    <dbReference type="NCBI Taxonomy" id="351679"/>
    <lineage>
        <taxon>Bacteria</taxon>
        <taxon>Pseudomonadati</taxon>
        <taxon>Pseudomonadota</taxon>
        <taxon>Gammaproteobacteria</taxon>
        <taxon>Enterobacterales</taxon>
        <taxon>Morganellaceae</taxon>
        <taxon>Xenorhabdus</taxon>
    </lineage>
</organism>
<dbReference type="PANTHER" id="PTHR30349">
    <property type="entry name" value="PHAGE INTEGRASE-RELATED"/>
    <property type="match status" value="1"/>
</dbReference>
<dbReference type="PROSITE" id="PS51898">
    <property type="entry name" value="TYR_RECOMBINASE"/>
    <property type="match status" value="1"/>
</dbReference>
<evidence type="ECO:0000256" key="2">
    <source>
        <dbReference type="ARBA" id="ARBA00022908"/>
    </source>
</evidence>
<dbReference type="Pfam" id="PF00589">
    <property type="entry name" value="Phage_integrase"/>
    <property type="match status" value="1"/>
</dbReference>